<protein>
    <recommendedName>
        <fullName evidence="3">Cyclin-like domain-containing protein</fullName>
    </recommendedName>
</protein>
<dbReference type="EMBL" id="OOIN01000015">
    <property type="protein sequence ID" value="SPO26668.1"/>
    <property type="molecule type" value="Genomic_DNA"/>
</dbReference>
<evidence type="ECO:0000313" key="5">
    <source>
        <dbReference type="Proteomes" id="UP000324022"/>
    </source>
</evidence>
<feature type="domain" description="Cyclin-like" evidence="3">
    <location>
        <begin position="36"/>
        <end position="170"/>
    </location>
</feature>
<keyword evidence="1" id="KW-0195">Cyclin</keyword>
<evidence type="ECO:0000313" key="4">
    <source>
        <dbReference type="EMBL" id="SPO26668.1"/>
    </source>
</evidence>
<evidence type="ECO:0000259" key="3">
    <source>
        <dbReference type="SMART" id="SM00385"/>
    </source>
</evidence>
<dbReference type="InterPro" id="IPR043198">
    <property type="entry name" value="Cyclin/Ssn8"/>
</dbReference>
<dbReference type="OrthoDB" id="10264655at2759"/>
<feature type="region of interest" description="Disordered" evidence="2">
    <location>
        <begin position="324"/>
        <end position="343"/>
    </location>
</feature>
<dbReference type="Proteomes" id="UP000324022">
    <property type="component" value="Unassembled WGS sequence"/>
</dbReference>
<dbReference type="InterPro" id="IPR036915">
    <property type="entry name" value="Cyclin-like_sf"/>
</dbReference>
<dbReference type="InterPro" id="IPR013763">
    <property type="entry name" value="Cyclin-like_dom"/>
</dbReference>
<keyword evidence="5" id="KW-1185">Reference proteome</keyword>
<dbReference type="SMART" id="SM00385">
    <property type="entry name" value="CYCLIN"/>
    <property type="match status" value="1"/>
</dbReference>
<dbReference type="Pfam" id="PF00134">
    <property type="entry name" value="Cyclin_N"/>
    <property type="match status" value="1"/>
</dbReference>
<dbReference type="Gene3D" id="1.10.472.10">
    <property type="entry name" value="Cyclin-like"/>
    <property type="match status" value="2"/>
</dbReference>
<evidence type="ECO:0000256" key="2">
    <source>
        <dbReference type="SAM" id="MobiDB-lite"/>
    </source>
</evidence>
<proteinExistence type="inferred from homology"/>
<gene>
    <name evidence="4" type="ORF">UTRI_03959_B</name>
</gene>
<dbReference type="PANTHER" id="PTHR10026">
    <property type="entry name" value="CYCLIN"/>
    <property type="match status" value="1"/>
</dbReference>
<name>A0A5C3E873_9BASI</name>
<accession>A0A5C3E873</accession>
<dbReference type="AlphaFoldDB" id="A0A5C3E873"/>
<comment type="similarity">
    <text evidence="1">Belongs to the cyclin family.</text>
</comment>
<feature type="compositionally biased region" description="Basic and acidic residues" evidence="2">
    <location>
        <begin position="332"/>
        <end position="343"/>
    </location>
</feature>
<reference evidence="4 5" key="1">
    <citation type="submission" date="2018-03" db="EMBL/GenBank/DDBJ databases">
        <authorList>
            <person name="Guldener U."/>
        </authorList>
    </citation>
    <scope>NUCLEOTIDE SEQUENCE [LARGE SCALE GENOMIC DNA]</scope>
    <source>
        <strain evidence="4 5">NBRC100155</strain>
    </source>
</reference>
<dbReference type="SUPFAM" id="SSF47954">
    <property type="entry name" value="Cyclin-like"/>
    <property type="match status" value="2"/>
</dbReference>
<dbReference type="GO" id="GO:0016538">
    <property type="term" value="F:cyclin-dependent protein serine/threonine kinase regulator activity"/>
    <property type="evidence" value="ECO:0007669"/>
    <property type="project" value="InterPro"/>
</dbReference>
<evidence type="ECO:0000256" key="1">
    <source>
        <dbReference type="RuleBase" id="RU000383"/>
    </source>
</evidence>
<dbReference type="PIRSF" id="PIRSF036580">
    <property type="entry name" value="Cyclin_L"/>
    <property type="match status" value="1"/>
</dbReference>
<organism evidence="4 5">
    <name type="scientific">Ustilago trichophora</name>
    <dbReference type="NCBI Taxonomy" id="86804"/>
    <lineage>
        <taxon>Eukaryota</taxon>
        <taxon>Fungi</taxon>
        <taxon>Dikarya</taxon>
        <taxon>Basidiomycota</taxon>
        <taxon>Ustilaginomycotina</taxon>
        <taxon>Ustilaginomycetes</taxon>
        <taxon>Ustilaginales</taxon>
        <taxon>Ustilaginaceae</taxon>
        <taxon>Ustilago</taxon>
    </lineage>
</organism>
<dbReference type="GO" id="GO:0006357">
    <property type="term" value="P:regulation of transcription by RNA polymerase II"/>
    <property type="evidence" value="ECO:0007669"/>
    <property type="project" value="InterPro"/>
</dbReference>
<dbReference type="InterPro" id="IPR006671">
    <property type="entry name" value="Cyclin_N"/>
</dbReference>
<sequence>MLLNPLATRQQLAVTPSMTDGLSYDLEMELRALGCQVIQQVGVLLRLPQRTMAVAQVFFQRFWFTSSMCDFSGSEIAMGALLLATKLEETQVRLRHLINAFHYLDYHLTKSLHLPPDWTPSSTYNASNVSLASSADSHSLAPPYCAPAYDSAELSRLRDAVVVSEMQILKRLGFHVQVTLPYALLVNYLQALGLTDPSLKVTVKPHLGWSPEASTPPLVDKASSQPVTLAQCAWSFLNDALQTPVLCIFGPHIVACAAIALAAEMCVPQVNLPLAPAPWWLLFDASEPEIKIAASHLVWRYHHESSVRNVAGLLDRQELRRHVAAHPASPKSHPEDMVIHKSW</sequence>